<evidence type="ECO:0000256" key="3">
    <source>
        <dbReference type="ARBA" id="ARBA00022448"/>
    </source>
</evidence>
<dbReference type="GO" id="GO:0042626">
    <property type="term" value="F:ATPase-coupled transmembrane transporter activity"/>
    <property type="evidence" value="ECO:0007669"/>
    <property type="project" value="InterPro"/>
</dbReference>
<dbReference type="SMART" id="SM00062">
    <property type="entry name" value="PBPb"/>
    <property type="match status" value="1"/>
</dbReference>
<gene>
    <name evidence="10" type="ORF">GCM10007971_27390</name>
</gene>
<dbReference type="NCBIfam" id="TIGR01728">
    <property type="entry name" value="SsuA_fam"/>
    <property type="match status" value="1"/>
</dbReference>
<keyword evidence="11" id="KW-1185">Reference proteome</keyword>
<evidence type="ECO:0000256" key="4">
    <source>
        <dbReference type="ARBA" id="ARBA00022729"/>
    </source>
</evidence>
<keyword evidence="3" id="KW-0813">Transport</keyword>
<evidence type="ECO:0000256" key="6">
    <source>
        <dbReference type="ARBA" id="ARBA00023288"/>
    </source>
</evidence>
<dbReference type="FunFam" id="3.40.190.10:FF:000050">
    <property type="entry name" value="Sulfonate ABC transporter substrate-binding protein"/>
    <property type="match status" value="1"/>
</dbReference>
<evidence type="ECO:0000313" key="10">
    <source>
        <dbReference type="EMBL" id="GGN61925.1"/>
    </source>
</evidence>
<comment type="caution">
    <text evidence="10">The sequence shown here is derived from an EMBL/GenBank/DDBJ whole genome shotgun (WGS) entry which is preliminary data.</text>
</comment>
<evidence type="ECO:0000256" key="5">
    <source>
        <dbReference type="ARBA" id="ARBA00023139"/>
    </source>
</evidence>
<proteinExistence type="inferred from homology"/>
<comment type="subcellular location">
    <subcellularLocation>
        <location evidence="1">Periplasm</location>
    </subcellularLocation>
</comment>
<dbReference type="GO" id="GO:0042597">
    <property type="term" value="C:periplasmic space"/>
    <property type="evidence" value="ECO:0007669"/>
    <property type="project" value="UniProtKB-SubCell"/>
</dbReference>
<keyword evidence="5" id="KW-0564">Palmitate</keyword>
<feature type="domain" description="Solute-binding protein family 3/N-terminal" evidence="9">
    <location>
        <begin position="30"/>
        <end position="246"/>
    </location>
</feature>
<dbReference type="Pfam" id="PF09084">
    <property type="entry name" value="NMT1"/>
    <property type="match status" value="1"/>
</dbReference>
<dbReference type="PANTHER" id="PTHR30024">
    <property type="entry name" value="ALIPHATIC SULFONATES-BINDING PROTEIN-RELATED"/>
    <property type="match status" value="1"/>
</dbReference>
<protein>
    <recommendedName>
        <fullName evidence="8">Putative aliphatic sulfonates-binding protein</fullName>
    </recommendedName>
</protein>
<reference evidence="10" key="2">
    <citation type="submission" date="2020-09" db="EMBL/GenBank/DDBJ databases">
        <authorList>
            <person name="Sun Q."/>
            <person name="Ohkuma M."/>
        </authorList>
    </citation>
    <scope>NUCLEOTIDE SEQUENCE</scope>
    <source>
        <strain evidence="10">JCM 17251</strain>
    </source>
</reference>
<keyword evidence="4" id="KW-0732">Signal</keyword>
<evidence type="ECO:0000256" key="8">
    <source>
        <dbReference type="ARBA" id="ARBA00070228"/>
    </source>
</evidence>
<comment type="function">
    <text evidence="7">Part of a binding-protein-dependent transport system for aliphatic sulfonates. Putative binding protein.</text>
</comment>
<keyword evidence="6" id="KW-0449">Lipoprotein</keyword>
<sequence length="311" mass="34462">MLLAFFIVLFVIAGCNSTGTITSLDQDEEIVRIGYQKNGPLLLLKSLGTLDERLEKQGFKVEWKEFQAGPLLVEALNAEAIDFGRTGNTPVIFAQAADTSFTYVAAGFSKYKGSGILVPNDSDITKLEDLKGKRIGFSKGSSSHYLLIKALETAGLTLDDITSAYLTPGDARVAFEQGTIDAMVVWDPYVASTELESNGRLLIDGEGLTTDRDFFVATETFKEKYPEVIEIIIEEVAASSKWANENPDELVDMLVPILGIDEAAIRMMIERRTYGVEDLSEEIMEEQQEIADIFYQLDIIPKSIKVRETME</sequence>
<dbReference type="InterPro" id="IPR001638">
    <property type="entry name" value="Solute-binding_3/MltF_N"/>
</dbReference>
<evidence type="ECO:0000313" key="11">
    <source>
        <dbReference type="Proteomes" id="UP000624041"/>
    </source>
</evidence>
<evidence type="ECO:0000259" key="9">
    <source>
        <dbReference type="SMART" id="SM00062"/>
    </source>
</evidence>
<evidence type="ECO:0000256" key="2">
    <source>
        <dbReference type="ARBA" id="ARBA00010742"/>
    </source>
</evidence>
<dbReference type="GO" id="GO:0016020">
    <property type="term" value="C:membrane"/>
    <property type="evidence" value="ECO:0007669"/>
    <property type="project" value="InterPro"/>
</dbReference>
<dbReference type="PANTHER" id="PTHR30024:SF42">
    <property type="entry name" value="ALIPHATIC SULFONATES-BINDING PROTEIN-RELATED"/>
    <property type="match status" value="1"/>
</dbReference>
<dbReference type="AlphaFoldDB" id="A0A917Y0J0"/>
<dbReference type="EMBL" id="BMOS01000021">
    <property type="protein sequence ID" value="GGN61925.1"/>
    <property type="molecule type" value="Genomic_DNA"/>
</dbReference>
<accession>A0A917Y0J0</accession>
<evidence type="ECO:0000256" key="7">
    <source>
        <dbReference type="ARBA" id="ARBA00055538"/>
    </source>
</evidence>
<dbReference type="SUPFAM" id="SSF53850">
    <property type="entry name" value="Periplasmic binding protein-like II"/>
    <property type="match status" value="1"/>
</dbReference>
<dbReference type="Gene3D" id="3.40.190.10">
    <property type="entry name" value="Periplasmic binding protein-like II"/>
    <property type="match status" value="2"/>
</dbReference>
<reference evidence="10" key="1">
    <citation type="journal article" date="2014" name="Int. J. Syst. Evol. Microbiol.">
        <title>Complete genome sequence of Corynebacterium casei LMG S-19264T (=DSM 44701T), isolated from a smear-ripened cheese.</title>
        <authorList>
            <consortium name="US DOE Joint Genome Institute (JGI-PGF)"/>
            <person name="Walter F."/>
            <person name="Albersmeier A."/>
            <person name="Kalinowski J."/>
            <person name="Ruckert C."/>
        </authorList>
    </citation>
    <scope>NUCLEOTIDE SEQUENCE</scope>
    <source>
        <strain evidence="10">JCM 17251</strain>
    </source>
</reference>
<evidence type="ECO:0000256" key="1">
    <source>
        <dbReference type="ARBA" id="ARBA00004418"/>
    </source>
</evidence>
<dbReference type="Proteomes" id="UP000624041">
    <property type="component" value="Unassembled WGS sequence"/>
</dbReference>
<dbReference type="InterPro" id="IPR010067">
    <property type="entry name" value="ABC_SsuA_sub-bd"/>
</dbReference>
<name>A0A917Y0J0_9BACI</name>
<comment type="similarity">
    <text evidence="2">Belongs to the bacterial solute-binding protein SsuA/TauA family.</text>
</comment>
<organism evidence="10 11">
    <name type="scientific">Oceanobacillus indicireducens</name>
    <dbReference type="NCBI Taxonomy" id="1004261"/>
    <lineage>
        <taxon>Bacteria</taxon>
        <taxon>Bacillati</taxon>
        <taxon>Bacillota</taxon>
        <taxon>Bacilli</taxon>
        <taxon>Bacillales</taxon>
        <taxon>Bacillaceae</taxon>
        <taxon>Oceanobacillus</taxon>
    </lineage>
</organism>
<dbReference type="InterPro" id="IPR015168">
    <property type="entry name" value="SsuA/THI5"/>
</dbReference>